<evidence type="ECO:0000313" key="4">
    <source>
        <dbReference type="Proteomes" id="UP000613740"/>
    </source>
</evidence>
<dbReference type="InterPro" id="IPR028889">
    <property type="entry name" value="USP"/>
</dbReference>
<accession>A0A836B3Z6</accession>
<gene>
    <name evidence="3" type="ORF">HYH02_007787</name>
</gene>
<dbReference type="InterPro" id="IPR018200">
    <property type="entry name" value="USP_CS"/>
</dbReference>
<dbReference type="OrthoDB" id="550604at2759"/>
<keyword evidence="4" id="KW-1185">Reference proteome</keyword>
<evidence type="ECO:0000313" key="3">
    <source>
        <dbReference type="EMBL" id="KAG2447036.1"/>
    </source>
</evidence>
<evidence type="ECO:0000259" key="2">
    <source>
        <dbReference type="PROSITE" id="PS50235"/>
    </source>
</evidence>
<feature type="domain" description="USP" evidence="2">
    <location>
        <begin position="37"/>
        <end position="91"/>
    </location>
</feature>
<sequence length="91" mass="8764">MVATGGGGNGAGGSFLAPQPNVLSLPPRWRAAQAAAAGLSNLGNSCYLNSTLQCLAFVPPLGHLCLTHGHSSTCARTRSGAGAGAGGAGFG</sequence>
<dbReference type="Gene3D" id="3.90.70.10">
    <property type="entry name" value="Cysteine proteinases"/>
    <property type="match status" value="1"/>
</dbReference>
<feature type="non-terminal residue" evidence="3">
    <location>
        <position position="1"/>
    </location>
</feature>
<dbReference type="PROSITE" id="PS50235">
    <property type="entry name" value="USP_3"/>
    <property type="match status" value="1"/>
</dbReference>
<dbReference type="InterPro" id="IPR038765">
    <property type="entry name" value="Papain-like_cys_pep_sf"/>
</dbReference>
<evidence type="ECO:0000256" key="1">
    <source>
        <dbReference type="ARBA" id="ARBA00009085"/>
    </source>
</evidence>
<organism evidence="3 4">
    <name type="scientific">Chlamydomonas schloesseri</name>
    <dbReference type="NCBI Taxonomy" id="2026947"/>
    <lineage>
        <taxon>Eukaryota</taxon>
        <taxon>Viridiplantae</taxon>
        <taxon>Chlorophyta</taxon>
        <taxon>core chlorophytes</taxon>
        <taxon>Chlorophyceae</taxon>
        <taxon>CS clade</taxon>
        <taxon>Chlamydomonadales</taxon>
        <taxon>Chlamydomonadaceae</taxon>
        <taxon>Chlamydomonas</taxon>
    </lineage>
</organism>
<dbReference type="InterPro" id="IPR001394">
    <property type="entry name" value="Peptidase_C19_UCH"/>
</dbReference>
<dbReference type="AlphaFoldDB" id="A0A836B3Z6"/>
<comment type="similarity">
    <text evidence="1">Belongs to the peptidase C19 family.</text>
</comment>
<name>A0A836B3Z6_9CHLO</name>
<dbReference type="EMBL" id="JAEHOD010000023">
    <property type="protein sequence ID" value="KAG2447036.1"/>
    <property type="molecule type" value="Genomic_DNA"/>
</dbReference>
<reference evidence="3" key="1">
    <citation type="journal article" date="2020" name="bioRxiv">
        <title>Comparative genomics of Chlamydomonas.</title>
        <authorList>
            <person name="Craig R.J."/>
            <person name="Hasan A.R."/>
            <person name="Ness R.W."/>
            <person name="Keightley P.D."/>
        </authorList>
    </citation>
    <scope>NUCLEOTIDE SEQUENCE</scope>
    <source>
        <strain evidence="3">CCAP 11/173</strain>
    </source>
</reference>
<proteinExistence type="inferred from homology"/>
<dbReference type="PROSITE" id="PS00972">
    <property type="entry name" value="USP_1"/>
    <property type="match status" value="1"/>
</dbReference>
<dbReference type="GO" id="GO:0016579">
    <property type="term" value="P:protein deubiquitination"/>
    <property type="evidence" value="ECO:0007669"/>
    <property type="project" value="InterPro"/>
</dbReference>
<dbReference type="Pfam" id="PF00443">
    <property type="entry name" value="UCH"/>
    <property type="match status" value="1"/>
</dbReference>
<dbReference type="GO" id="GO:0004843">
    <property type="term" value="F:cysteine-type deubiquitinase activity"/>
    <property type="evidence" value="ECO:0007669"/>
    <property type="project" value="InterPro"/>
</dbReference>
<comment type="caution">
    <text evidence="3">The sequence shown here is derived from an EMBL/GenBank/DDBJ whole genome shotgun (WGS) entry which is preliminary data.</text>
</comment>
<dbReference type="SUPFAM" id="SSF54001">
    <property type="entry name" value="Cysteine proteinases"/>
    <property type="match status" value="1"/>
</dbReference>
<dbReference type="Proteomes" id="UP000613740">
    <property type="component" value="Unassembled WGS sequence"/>
</dbReference>
<protein>
    <recommendedName>
        <fullName evidence="2">USP domain-containing protein</fullName>
    </recommendedName>
</protein>